<dbReference type="Proteomes" id="UP000436047">
    <property type="component" value="Unassembled WGS sequence"/>
</dbReference>
<name>A0A6N7W621_9FIRM</name>
<dbReference type="EMBL" id="VUMI01000030">
    <property type="protein sequence ID" value="MSS90022.1"/>
    <property type="molecule type" value="Genomic_DNA"/>
</dbReference>
<keyword evidence="2" id="KW-1185">Reference proteome</keyword>
<organism evidence="1 2">
    <name type="scientific">Eisenbergiella porci</name>
    <dbReference type="NCBI Taxonomy" id="2652274"/>
    <lineage>
        <taxon>Bacteria</taxon>
        <taxon>Bacillati</taxon>
        <taxon>Bacillota</taxon>
        <taxon>Clostridia</taxon>
        <taxon>Lachnospirales</taxon>
        <taxon>Lachnospiraceae</taxon>
        <taxon>Eisenbergiella</taxon>
    </lineage>
</organism>
<protein>
    <submittedName>
        <fullName evidence="1">Uncharacterized protein</fullName>
    </submittedName>
</protein>
<evidence type="ECO:0000313" key="1">
    <source>
        <dbReference type="EMBL" id="MSS90022.1"/>
    </source>
</evidence>
<accession>A0A6N7W621</accession>
<comment type="caution">
    <text evidence="1">The sequence shown here is derived from an EMBL/GenBank/DDBJ whole genome shotgun (WGS) entry which is preliminary data.</text>
</comment>
<evidence type="ECO:0000313" key="2">
    <source>
        <dbReference type="Proteomes" id="UP000436047"/>
    </source>
</evidence>
<proteinExistence type="predicted"/>
<sequence>MTDIRRDLTGINPFFKGKKALHEALVKAVRPDARPAAAQYGGSKWITLPDPGGHPFCLVIRD</sequence>
<reference evidence="1 2" key="1">
    <citation type="submission" date="2019-08" db="EMBL/GenBank/DDBJ databases">
        <title>In-depth cultivation of the pig gut microbiome towards novel bacterial diversity and tailored functional studies.</title>
        <authorList>
            <person name="Wylensek D."/>
            <person name="Hitch T.C.A."/>
            <person name="Clavel T."/>
        </authorList>
    </citation>
    <scope>NUCLEOTIDE SEQUENCE [LARGE SCALE GENOMIC DNA]</scope>
    <source>
        <strain evidence="1 2">WCA-389-WT-23B</strain>
    </source>
</reference>
<gene>
    <name evidence="1" type="ORF">FYJ45_17555</name>
</gene>
<dbReference type="AlphaFoldDB" id="A0A6N7W621"/>